<evidence type="ECO:0000313" key="11">
    <source>
        <dbReference type="EMBL" id="MBC6491699.1"/>
    </source>
</evidence>
<dbReference type="InterPro" id="IPR039426">
    <property type="entry name" value="TonB-dep_rcpt-like"/>
</dbReference>
<comment type="similarity">
    <text evidence="8">Belongs to the TonB-dependent receptor family.</text>
</comment>
<sequence length="793" mass="89087">MSLMLRVILVAILFVFSMSVKSQSGKRLRLSGVVKEKQNLKAIANASIVVYAKSSGEIIGGSMTDERGAFKLSAKQDSVYKVVVSAVGFSQYVDTVFGEIRDIVIYLDQDIKALQGVTISSSAKTSYSVDKNTFTINERDARLAPKAIELLRIVPQLFVSNDNTISINGKKNIIVFLDGKPITSNHVLSTIPSEMIKKVEVISNPSAKYEGEVIEGVVNIVTKENWKGSYGSFTGSLALPNYKNLSGSYSMKRKKLSLTINGGYNYYKRTGYKSEIWNDATMNDEQFNQQREGTNSAHNPFANLSFKYDLDSTSRLTYSSGVTLPSYYNGLSTEYSRVKAGNTVPGSEYKLYSDNESSSRIIMNYIDYSRKMKNRGELSFALQTNNRTNRVDIYTTKLSGAPQVQYLNKNKSHFDEYSFQAGMVHPAGQKLRLEYGIKYLLRDYNAMNEYFSYDSTTNGYVPSGNLSTQPNLDGNTRLLSGYYLMHVPLTKIYIIQPGVRAEYTRDNIYFQNIASKTVYRSYANLLPSITLSRRIKSGIIRLVYSRRFKRPGIYYLDPFRDNRDPLNIRIGNPNLLPEKSDHFSFSVSGPFKKVNNWDLSIFSTKRSDLIQAVFEGLGGDTTITTFVNLGKGLDYGLTSSLSIASVKKIRLSSNIQVTHSGLKNQELSNSGWIVSGDFTVFCSLPKKIVASASYSFRSGGVLLQGITPAESSTQFTLSKRLFNNRLHFSLNMNDFLYDNSIRRAAIMVKGYRQTFKNYLDLRSYGISITFNFGKATNRYIGQKKINNDDLLDN</sequence>
<dbReference type="InterPro" id="IPR041700">
    <property type="entry name" value="OMP_b-brl_3"/>
</dbReference>
<reference evidence="11 12" key="1">
    <citation type="submission" date="2016-07" db="EMBL/GenBank/DDBJ databases">
        <title>Genome analysis of Flavihumibacter stibioxidans YS-17.</title>
        <authorList>
            <person name="Shi K."/>
            <person name="Han Y."/>
            <person name="Wang G."/>
        </authorList>
    </citation>
    <scope>NUCLEOTIDE SEQUENCE [LARGE SCALE GENOMIC DNA]</scope>
    <source>
        <strain evidence="11 12">YS-17</strain>
    </source>
</reference>
<gene>
    <name evidence="11" type="ORF">BC349_11610</name>
</gene>
<evidence type="ECO:0000256" key="3">
    <source>
        <dbReference type="ARBA" id="ARBA00022452"/>
    </source>
</evidence>
<dbReference type="InterPro" id="IPR036942">
    <property type="entry name" value="Beta-barrel_TonB_sf"/>
</dbReference>
<dbReference type="EMBL" id="MBUA01000023">
    <property type="protein sequence ID" value="MBC6491699.1"/>
    <property type="molecule type" value="Genomic_DNA"/>
</dbReference>
<evidence type="ECO:0000313" key="12">
    <source>
        <dbReference type="Proteomes" id="UP000765802"/>
    </source>
</evidence>
<dbReference type="PANTHER" id="PTHR30069:SF29">
    <property type="entry name" value="HEMOGLOBIN AND HEMOGLOBIN-HAPTOGLOBIN-BINDING PROTEIN 1-RELATED"/>
    <property type="match status" value="1"/>
</dbReference>
<feature type="domain" description="Outer membrane protein beta-barrel" evidence="10">
    <location>
        <begin position="375"/>
        <end position="770"/>
    </location>
</feature>
<evidence type="ECO:0000256" key="5">
    <source>
        <dbReference type="ARBA" id="ARBA00022729"/>
    </source>
</evidence>
<name>A0ABR7MA44_9BACT</name>
<dbReference type="PROSITE" id="PS52016">
    <property type="entry name" value="TONB_DEPENDENT_REC_3"/>
    <property type="match status" value="1"/>
</dbReference>
<protein>
    <recommendedName>
        <fullName evidence="13">Outer membrane protein beta-barrel domain-containing protein</fullName>
    </recommendedName>
</protein>
<keyword evidence="3 8" id="KW-1134">Transmembrane beta strand</keyword>
<dbReference type="RefSeq" id="WP_187257023.1">
    <property type="nucleotide sequence ID" value="NZ_JBHULF010000007.1"/>
</dbReference>
<keyword evidence="5" id="KW-0732">Signal</keyword>
<keyword evidence="2 8" id="KW-0813">Transport</keyword>
<dbReference type="InterPro" id="IPR012910">
    <property type="entry name" value="Plug_dom"/>
</dbReference>
<dbReference type="Pfam" id="PF14905">
    <property type="entry name" value="OMP_b-brl_3"/>
    <property type="match status" value="1"/>
</dbReference>
<dbReference type="InterPro" id="IPR037066">
    <property type="entry name" value="Plug_dom_sf"/>
</dbReference>
<dbReference type="Gene3D" id="2.170.130.10">
    <property type="entry name" value="TonB-dependent receptor, plug domain"/>
    <property type="match status" value="1"/>
</dbReference>
<keyword evidence="7 8" id="KW-0998">Cell outer membrane</keyword>
<keyword evidence="6 8" id="KW-0472">Membrane</keyword>
<evidence type="ECO:0000256" key="6">
    <source>
        <dbReference type="ARBA" id="ARBA00023136"/>
    </source>
</evidence>
<dbReference type="Proteomes" id="UP000765802">
    <property type="component" value="Unassembled WGS sequence"/>
</dbReference>
<accession>A0ABR7MA44</accession>
<dbReference type="Gene3D" id="2.40.170.20">
    <property type="entry name" value="TonB-dependent receptor, beta-barrel domain"/>
    <property type="match status" value="1"/>
</dbReference>
<feature type="domain" description="TonB-dependent receptor plug" evidence="9">
    <location>
        <begin position="144"/>
        <end position="217"/>
    </location>
</feature>
<comment type="subcellular location">
    <subcellularLocation>
        <location evidence="1 8">Cell outer membrane</location>
        <topology evidence="1 8">Multi-pass membrane protein</topology>
    </subcellularLocation>
</comment>
<evidence type="ECO:0000256" key="7">
    <source>
        <dbReference type="ARBA" id="ARBA00023237"/>
    </source>
</evidence>
<evidence type="ECO:0000256" key="2">
    <source>
        <dbReference type="ARBA" id="ARBA00022448"/>
    </source>
</evidence>
<dbReference type="Pfam" id="PF07715">
    <property type="entry name" value="Plug"/>
    <property type="match status" value="1"/>
</dbReference>
<dbReference type="SUPFAM" id="SSF56935">
    <property type="entry name" value="Porins"/>
    <property type="match status" value="1"/>
</dbReference>
<evidence type="ECO:0008006" key="13">
    <source>
        <dbReference type="Google" id="ProtNLM"/>
    </source>
</evidence>
<keyword evidence="4 8" id="KW-0812">Transmembrane</keyword>
<evidence type="ECO:0000256" key="1">
    <source>
        <dbReference type="ARBA" id="ARBA00004571"/>
    </source>
</evidence>
<evidence type="ECO:0000259" key="10">
    <source>
        <dbReference type="Pfam" id="PF14905"/>
    </source>
</evidence>
<evidence type="ECO:0000256" key="4">
    <source>
        <dbReference type="ARBA" id="ARBA00022692"/>
    </source>
</evidence>
<comment type="caution">
    <text evidence="11">The sequence shown here is derived from an EMBL/GenBank/DDBJ whole genome shotgun (WGS) entry which is preliminary data.</text>
</comment>
<evidence type="ECO:0000259" key="9">
    <source>
        <dbReference type="Pfam" id="PF07715"/>
    </source>
</evidence>
<evidence type="ECO:0000256" key="8">
    <source>
        <dbReference type="PROSITE-ProRule" id="PRU01360"/>
    </source>
</evidence>
<organism evidence="11 12">
    <name type="scientific">Flavihumibacter stibioxidans</name>
    <dbReference type="NCBI Taxonomy" id="1834163"/>
    <lineage>
        <taxon>Bacteria</taxon>
        <taxon>Pseudomonadati</taxon>
        <taxon>Bacteroidota</taxon>
        <taxon>Chitinophagia</taxon>
        <taxon>Chitinophagales</taxon>
        <taxon>Chitinophagaceae</taxon>
        <taxon>Flavihumibacter</taxon>
    </lineage>
</organism>
<proteinExistence type="inferred from homology"/>
<dbReference type="PANTHER" id="PTHR30069">
    <property type="entry name" value="TONB-DEPENDENT OUTER MEMBRANE RECEPTOR"/>
    <property type="match status" value="1"/>
</dbReference>
<dbReference type="Pfam" id="PF13715">
    <property type="entry name" value="CarbopepD_reg_2"/>
    <property type="match status" value="1"/>
</dbReference>
<keyword evidence="12" id="KW-1185">Reference proteome</keyword>